<name>A0ABT6QAD5_9PROT</name>
<dbReference type="RefSeq" id="WP_281463521.1">
    <property type="nucleotide sequence ID" value="NZ_JASBAN010000003.1"/>
</dbReference>
<evidence type="ECO:0008006" key="3">
    <source>
        <dbReference type="Google" id="ProtNLM"/>
    </source>
</evidence>
<evidence type="ECO:0000313" key="2">
    <source>
        <dbReference type="Proteomes" id="UP001431775"/>
    </source>
</evidence>
<sequence>MSKKKEVILTLRVNGKEEQQIKETAESVRLPVSTFLRQLGLGYAPPSKLDLLGLKELSNLRGDMGRYGGLLKLWLTDRPNTNISDNEVREYLNKTIVTQEKISELIDILKAEIKNKKAKFI</sequence>
<organism evidence="1 2">
    <name type="scientific">Commensalibacter nepenthis</name>
    <dbReference type="NCBI Taxonomy" id="3043872"/>
    <lineage>
        <taxon>Bacteria</taxon>
        <taxon>Pseudomonadati</taxon>
        <taxon>Pseudomonadota</taxon>
        <taxon>Alphaproteobacteria</taxon>
        <taxon>Acetobacterales</taxon>
        <taxon>Acetobacteraceae</taxon>
    </lineage>
</organism>
<dbReference type="Proteomes" id="UP001431775">
    <property type="component" value="Unassembled WGS sequence"/>
</dbReference>
<gene>
    <name evidence="1" type="ORF">QJV33_11385</name>
</gene>
<evidence type="ECO:0000313" key="1">
    <source>
        <dbReference type="EMBL" id="MDI2113871.1"/>
    </source>
</evidence>
<comment type="caution">
    <text evidence="1">The sequence shown here is derived from an EMBL/GenBank/DDBJ whole genome shotgun (WGS) entry which is preliminary data.</text>
</comment>
<protein>
    <recommendedName>
        <fullName evidence="3">Conjugal transfer protein TraJ</fullName>
    </recommendedName>
</protein>
<dbReference type="Pfam" id="PF21983">
    <property type="entry name" value="NikA-like"/>
    <property type="match status" value="1"/>
</dbReference>
<proteinExistence type="predicted"/>
<keyword evidence="2" id="KW-1185">Reference proteome</keyword>
<reference evidence="1" key="1">
    <citation type="submission" date="2023-05" db="EMBL/GenBank/DDBJ databases">
        <title>Whole genome sequence of Commensalibacter sp.</title>
        <authorList>
            <person name="Charoenyingcharoen P."/>
            <person name="Yukphan P."/>
        </authorList>
    </citation>
    <scope>NUCLEOTIDE SEQUENCE</scope>
    <source>
        <strain evidence="1">TBRC 10068</strain>
    </source>
</reference>
<dbReference type="EMBL" id="JASBAN010000003">
    <property type="protein sequence ID" value="MDI2113871.1"/>
    <property type="molecule type" value="Genomic_DNA"/>
</dbReference>
<dbReference type="InterPro" id="IPR053842">
    <property type="entry name" value="NikA-like"/>
</dbReference>
<accession>A0ABT6QAD5</accession>